<accession>A0A8C6H5W1</accession>
<evidence type="ECO:0000313" key="2">
    <source>
        <dbReference type="Ensembl" id="ENSMSIP00000016728.1"/>
    </source>
</evidence>
<dbReference type="Ensembl" id="ENSMSIT00000021191.1">
    <property type="protein sequence ID" value="ENSMSIP00000016728.1"/>
    <property type="gene ID" value="ENSMSIG00000014345.1"/>
</dbReference>
<name>A0A8C6H5W1_MUSSI</name>
<sequence>MLYGVNIERRICSFNNRSSLPLGSLNKGSADHRTKPQPSVFRVQKVQPRERKQMGTDRRSDSSHTLRLGHSSRAFCGVQGWNKAHVLWKRGWALGSRDLNLVPRP</sequence>
<evidence type="ECO:0000313" key="3">
    <source>
        <dbReference type="Proteomes" id="UP000694415"/>
    </source>
</evidence>
<feature type="region of interest" description="Disordered" evidence="1">
    <location>
        <begin position="45"/>
        <end position="66"/>
    </location>
</feature>
<protein>
    <submittedName>
        <fullName evidence="2">Uncharacterized protein</fullName>
    </submittedName>
</protein>
<organism evidence="2 3">
    <name type="scientific">Mus spicilegus</name>
    <name type="common">Mound-building mouse</name>
    <dbReference type="NCBI Taxonomy" id="10103"/>
    <lineage>
        <taxon>Eukaryota</taxon>
        <taxon>Metazoa</taxon>
        <taxon>Chordata</taxon>
        <taxon>Craniata</taxon>
        <taxon>Vertebrata</taxon>
        <taxon>Euteleostomi</taxon>
        <taxon>Mammalia</taxon>
        <taxon>Eutheria</taxon>
        <taxon>Euarchontoglires</taxon>
        <taxon>Glires</taxon>
        <taxon>Rodentia</taxon>
        <taxon>Myomorpha</taxon>
        <taxon>Muroidea</taxon>
        <taxon>Muridae</taxon>
        <taxon>Murinae</taxon>
        <taxon>Mus</taxon>
        <taxon>Mus</taxon>
    </lineage>
</organism>
<dbReference type="AlphaFoldDB" id="A0A8C6H5W1"/>
<reference evidence="2" key="1">
    <citation type="submission" date="2025-08" db="UniProtKB">
        <authorList>
            <consortium name="Ensembl"/>
        </authorList>
    </citation>
    <scope>IDENTIFICATION</scope>
</reference>
<reference evidence="2" key="2">
    <citation type="submission" date="2025-09" db="UniProtKB">
        <authorList>
            <consortium name="Ensembl"/>
        </authorList>
    </citation>
    <scope>IDENTIFICATION</scope>
</reference>
<feature type="compositionally biased region" description="Basic and acidic residues" evidence="1">
    <location>
        <begin position="47"/>
        <end position="64"/>
    </location>
</feature>
<proteinExistence type="predicted"/>
<keyword evidence="3" id="KW-1185">Reference proteome</keyword>
<dbReference type="Proteomes" id="UP000694415">
    <property type="component" value="Unplaced"/>
</dbReference>
<evidence type="ECO:0000256" key="1">
    <source>
        <dbReference type="SAM" id="MobiDB-lite"/>
    </source>
</evidence>